<evidence type="ECO:0000313" key="2">
    <source>
        <dbReference type="Proteomes" id="UP000316621"/>
    </source>
</evidence>
<protein>
    <submittedName>
        <fullName evidence="1">Uncharacterized protein</fullName>
    </submittedName>
</protein>
<gene>
    <name evidence="1" type="ORF">C5167_044598</name>
</gene>
<organism evidence="1 2">
    <name type="scientific">Papaver somniferum</name>
    <name type="common">Opium poppy</name>
    <dbReference type="NCBI Taxonomy" id="3469"/>
    <lineage>
        <taxon>Eukaryota</taxon>
        <taxon>Viridiplantae</taxon>
        <taxon>Streptophyta</taxon>
        <taxon>Embryophyta</taxon>
        <taxon>Tracheophyta</taxon>
        <taxon>Spermatophyta</taxon>
        <taxon>Magnoliopsida</taxon>
        <taxon>Ranunculales</taxon>
        <taxon>Papaveraceae</taxon>
        <taxon>Papaveroideae</taxon>
        <taxon>Papaver</taxon>
    </lineage>
</organism>
<dbReference type="AlphaFoldDB" id="A0A4Y7LCX0"/>
<dbReference type="Proteomes" id="UP000316621">
    <property type="component" value="Chromosome 10"/>
</dbReference>
<name>A0A4Y7LCX0_PAPSO</name>
<accession>A0A4Y7LCX0</accession>
<sequence length="281" mass="32686">MDSECKEYHEWRSHRLMRRSGTVHEWKMLVHMDGKCHVAALSANNCTKRISERIRLLVMTHYHPNGMNEEFQQMTVCGIYEKVGFPARLLALQTQLFRCINTYAEKAKHTTPIKLIHPTKPSSSSSSKIFLNHFLLRLASDELKIKYLNELYVLSNKVMEIEEKPGFKPYTNSLMAASYNGLSFSRREDINILGDRKKQFPEDFNGDDGKRYLDMMYLDESGDHVVASIAPERCSCKHCDVTDEKKYYEKMGKSLDEWIELTCLVMKEEPLGYKMIIHAVK</sequence>
<dbReference type="EMBL" id="CM010724">
    <property type="protein sequence ID" value="RZC82029.1"/>
    <property type="molecule type" value="Genomic_DNA"/>
</dbReference>
<evidence type="ECO:0000313" key="1">
    <source>
        <dbReference type="EMBL" id="RZC82029.1"/>
    </source>
</evidence>
<proteinExistence type="predicted"/>
<reference evidence="1 2" key="1">
    <citation type="journal article" date="2018" name="Science">
        <title>The opium poppy genome and morphinan production.</title>
        <authorList>
            <person name="Guo L."/>
            <person name="Winzer T."/>
            <person name="Yang X."/>
            <person name="Li Y."/>
            <person name="Ning Z."/>
            <person name="He Z."/>
            <person name="Teodor R."/>
            <person name="Lu Y."/>
            <person name="Bowser T.A."/>
            <person name="Graham I.A."/>
            <person name="Ye K."/>
        </authorList>
    </citation>
    <scope>NUCLEOTIDE SEQUENCE [LARGE SCALE GENOMIC DNA]</scope>
    <source>
        <strain evidence="2">cv. HN1</strain>
        <tissue evidence="1">Leaves</tissue>
    </source>
</reference>
<keyword evidence="2" id="KW-1185">Reference proteome</keyword>
<dbReference type="Gramene" id="RZC82029">
    <property type="protein sequence ID" value="RZC82029"/>
    <property type="gene ID" value="C5167_044598"/>
</dbReference>